<proteinExistence type="predicted"/>
<dbReference type="Proteomes" id="UP000008672">
    <property type="component" value="Unassembled WGS sequence"/>
</dbReference>
<dbReference type="GO" id="GO:0031048">
    <property type="term" value="P:regulatory ncRNA-mediated heterochromatin formation"/>
    <property type="evidence" value="ECO:0007669"/>
    <property type="project" value="TreeGrafter"/>
</dbReference>
<dbReference type="CDD" id="cd18808">
    <property type="entry name" value="SF1_C_Upf1"/>
    <property type="match status" value="1"/>
</dbReference>
<dbReference type="InterPro" id="IPR057373">
    <property type="entry name" value="ZNFX1"/>
</dbReference>
<accession>H3B027</accession>
<keyword evidence="1" id="KW-0175">Coiled coil</keyword>
<evidence type="ECO:0000259" key="2">
    <source>
        <dbReference type="PROSITE" id="PS51379"/>
    </source>
</evidence>
<dbReference type="EMBL" id="AFYH01104756">
    <property type="status" value="NOT_ANNOTATED_CDS"/>
    <property type="molecule type" value="Genomic_DNA"/>
</dbReference>
<dbReference type="HOGENOM" id="CLU_001066_0_1_1"/>
<dbReference type="FunFam" id="3.40.50.300:FF:001140">
    <property type="entry name" value="Zinc finger NFX1-type containing 1"/>
    <property type="match status" value="1"/>
</dbReference>
<dbReference type="Gene3D" id="3.40.50.300">
    <property type="entry name" value="P-loop containing nucleotide triphosphate hydrolases"/>
    <property type="match status" value="3"/>
</dbReference>
<reference evidence="3" key="2">
    <citation type="submission" date="2025-08" db="UniProtKB">
        <authorList>
            <consortium name="Ensembl"/>
        </authorList>
    </citation>
    <scope>IDENTIFICATION</scope>
</reference>
<dbReference type="InterPro" id="IPR017896">
    <property type="entry name" value="4Fe4S_Fe-S-bd"/>
</dbReference>
<gene>
    <name evidence="3" type="primary">LOC102350798</name>
</gene>
<dbReference type="InterPro" id="IPR047187">
    <property type="entry name" value="SF1_C_Upf1"/>
</dbReference>
<dbReference type="EMBL" id="AFYH01104753">
    <property type="status" value="NOT_ANNOTATED_CDS"/>
    <property type="molecule type" value="Genomic_DNA"/>
</dbReference>
<dbReference type="EMBL" id="AFYH01104754">
    <property type="status" value="NOT_ANNOTATED_CDS"/>
    <property type="molecule type" value="Genomic_DNA"/>
</dbReference>
<sequence length="1745" mass="199843">RPMSERRLDHKALNEILLMESSMVVMKLASPGSGLKTLLNESELESSLIPLILEVLYKACSCKINRENLQHMLGEVKDARFLKITLPVYAMNLSQDVTEEMSMQKILDSIKHIVALLLQLISVFPSSCVVEVSLVVTLMQSAINFLLSTGVTVPEEAENSLKNLHSIIQHLQEKKREGTLRSDNYTYITGTQEELNIENFRMMPIFPTYEDIHSTQKPFMRPNIINTKYADTDTYLDTHFRLLREDFIRPLRDGISQLKFEEKRDIRKRKFDDIRIYFNTHIIAPLCTRDGILYRVTFEVKMLKSVQWESSKRLLYGALVCLSKDNFETMLFATVANRNVKELQVGIVTLNFTEESRLMLADVKAIDSFLMIETSAYFEAYRHVLEGLKEIANNELPLQRYIVHCETDVSTPQYMMGGQGYSLEPLMKIKLPTRSASPFFQLNPSRTPLNFNVLNFESWPSKVDLKLDDSQLRAIQMALTKELVIIQGPPGTGKTFVGLKIMKTLLANSHIWQPAVKCPILVVCYTNHALDQFLEGIHKFLPSGLVRLGGRSNSEVMKEFSLSNLRRSMIRRNLPGYLRAMYAELSQTRELTEKKIQEQAARLEGSLKGVLHEDILKKYIAPHNLIPLLLNFPPQESKDYYISGKKSNKIMLEWLGIAVLSQVSTQTVANRGRKKAKASELGAEEVPLFEEEAEDSLIKVAEEAELLQAERMMDDDDDVQKQIKNALLRVAKAEKEILAFVPDAPEEDEEEDQGEWEISSDMKKKLQKLVKQELQKTDYMDEEAAKQITDLWNLDFQQRWQLYRLWRFKYLTNIRHQILSYENEYQMVVNRLAELRNQEDLTLLKAAHVIGVTTTGAAKYRKVLQDIRAKIVIVEEAAEVLEAHVVTTLSSACEHLILIGDHQQLRPSATVYELARNFNLEISLFERLVRNDIQYVRLDYQHRMRPEIAELLTPHIYDKLENHESVLLYDNIQGVTSNLYFVEHEELEENIEEGRSHQNIHEAAFVKSLCYYFICQGYNPSQITVLTTYTGQLHCLRRIMPRSQFEGVRVCVVDKYQGEENDIIIISLVRSNPQGTVGFLQIPNRVCVALSRARKGLFCIGNMQMLSRVPLWSRIVHTLQNNNRIGKALMLRCQNHPKNVCFASKAEDFKRVPEGGCLERCEYRLDCGHVCTKLCHPYDPMHKKFSCEKPCQKILCQDEHKCPKLCYEPCGSCQVIVTKVIPKCGHTQQVPCSVSPEEFSCQIPCPKVLSCGHKCVRGCGNVCTKKCPEREVVDLKCGHRCKTLCYVKQEAESKGKEMMCYVNCETELECGHICSGTCSKCSEGNPHIPCANQCRHRLLCSHQCSELCSRDCSYCPLHCKNKCPHGACTRMCSEPCVPCMQPCMLGCKHSKCKKLCFEPCDRDPCNEFCKKVLRCSHACIGLCGEVCPTKCRVCNVEEVEEIFFGTEAHPNARFIQLQDCQHIFEVTGFDSWMKAEESDDVIKLKLCPKCSTPVRNSRRYSSIIKQTLADIEKVKRKIADRWASQLSEWLSENSTISCHFPLTSKRLETSLEKEDLCMHEVALIRDKVTNFSKLAEIKSQLKQMSLVSEKSLDSEIKICNMMLERAKNQEDISYPCKRISNLALLAEAYAISQECDVLAACCSDDEFDDRFRLRKKLSLGIQQLQSSTQMSEEETGEFRYFLDRLKRKRFPGFQFPCLNETQHSLLSSGIVKEGQWYKCSNGHICSILECNNGTKEACPECKVII</sequence>
<dbReference type="Pfam" id="PF13086">
    <property type="entry name" value="AAA_11"/>
    <property type="match status" value="2"/>
</dbReference>
<dbReference type="EMBL" id="AFYH01104755">
    <property type="status" value="NOT_ANNOTATED_CDS"/>
    <property type="molecule type" value="Genomic_DNA"/>
</dbReference>
<dbReference type="PANTHER" id="PTHR10887:SF341">
    <property type="entry name" value="NFX1-TYPE ZINC FINGER-CONTAINING PROTEIN 1"/>
    <property type="match status" value="1"/>
</dbReference>
<dbReference type="GO" id="GO:0004386">
    <property type="term" value="F:helicase activity"/>
    <property type="evidence" value="ECO:0007669"/>
    <property type="project" value="InterPro"/>
</dbReference>
<dbReference type="GeneTree" id="ENSGT00940000155154"/>
<dbReference type="PROSITE" id="PS51379">
    <property type="entry name" value="4FE4S_FER_2"/>
    <property type="match status" value="1"/>
</dbReference>
<dbReference type="CDD" id="cd17936">
    <property type="entry name" value="EEXXEc_NFX1"/>
    <property type="match status" value="1"/>
</dbReference>
<reference evidence="4" key="1">
    <citation type="submission" date="2011-08" db="EMBL/GenBank/DDBJ databases">
        <title>The draft genome of Latimeria chalumnae.</title>
        <authorList>
            <person name="Di Palma F."/>
            <person name="Alfoldi J."/>
            <person name="Johnson J."/>
            <person name="Berlin A."/>
            <person name="Gnerre S."/>
            <person name="Jaffe D."/>
            <person name="MacCallum I."/>
            <person name="Young S."/>
            <person name="Walker B.J."/>
            <person name="Lander E."/>
            <person name="Lindblad-Toh K."/>
        </authorList>
    </citation>
    <scope>NUCLEOTIDE SEQUENCE [LARGE SCALE GENOMIC DNA]</scope>
    <source>
        <strain evidence="4">Wild caught</strain>
    </source>
</reference>
<evidence type="ECO:0000256" key="1">
    <source>
        <dbReference type="SAM" id="Coils"/>
    </source>
</evidence>
<dbReference type="InParanoid" id="H3B027"/>
<protein>
    <recommendedName>
        <fullName evidence="2">4Fe-4S ferredoxin-type domain-containing protein</fullName>
    </recommendedName>
</protein>
<evidence type="ECO:0000313" key="3">
    <source>
        <dbReference type="Ensembl" id="ENSLACP00000015248.1"/>
    </source>
</evidence>
<dbReference type="InterPro" id="IPR027417">
    <property type="entry name" value="P-loop_NTPase"/>
</dbReference>
<dbReference type="OMA" id="CTEKCEW"/>
<dbReference type="InterPro" id="IPR045055">
    <property type="entry name" value="DNA2/NAM7-like"/>
</dbReference>
<dbReference type="EMBL" id="AFYH01104760">
    <property type="status" value="NOT_ANNOTATED_CDS"/>
    <property type="molecule type" value="Genomic_DNA"/>
</dbReference>
<dbReference type="EMBL" id="AFYH01104759">
    <property type="status" value="NOT_ANNOTATED_CDS"/>
    <property type="molecule type" value="Genomic_DNA"/>
</dbReference>
<organism evidence="3 4">
    <name type="scientific">Latimeria chalumnae</name>
    <name type="common">Coelacanth</name>
    <dbReference type="NCBI Taxonomy" id="7897"/>
    <lineage>
        <taxon>Eukaryota</taxon>
        <taxon>Metazoa</taxon>
        <taxon>Chordata</taxon>
        <taxon>Craniata</taxon>
        <taxon>Vertebrata</taxon>
        <taxon>Euteleostomi</taxon>
        <taxon>Coelacanthiformes</taxon>
        <taxon>Coelacanthidae</taxon>
        <taxon>Latimeria</taxon>
    </lineage>
</organism>
<evidence type="ECO:0000313" key="4">
    <source>
        <dbReference type="Proteomes" id="UP000008672"/>
    </source>
</evidence>
<reference evidence="3" key="3">
    <citation type="submission" date="2025-09" db="UniProtKB">
        <authorList>
            <consortium name="Ensembl"/>
        </authorList>
    </citation>
    <scope>IDENTIFICATION</scope>
</reference>
<feature type="coiled-coil region" evidence="1">
    <location>
        <begin position="690"/>
        <end position="736"/>
    </location>
</feature>
<dbReference type="PANTHER" id="PTHR10887">
    <property type="entry name" value="DNA2/NAM7 HELICASE FAMILY"/>
    <property type="match status" value="1"/>
</dbReference>
<feature type="domain" description="4Fe-4S ferredoxin-type" evidence="2">
    <location>
        <begin position="1244"/>
        <end position="1278"/>
    </location>
</feature>
<dbReference type="InterPro" id="IPR041677">
    <property type="entry name" value="DNA2/NAM7_AAA_11"/>
</dbReference>
<dbReference type="InterPro" id="IPR041679">
    <property type="entry name" value="DNA2/NAM7-like_C"/>
</dbReference>
<keyword evidence="4" id="KW-1185">Reference proteome</keyword>
<dbReference type="FunFam" id="3.40.50.300:FF:000742">
    <property type="entry name" value="NFX1-type zinc finger-containing protein 1"/>
    <property type="match status" value="1"/>
</dbReference>
<dbReference type="GO" id="GO:0031380">
    <property type="term" value="C:nuclear RNA-directed RNA polymerase complex"/>
    <property type="evidence" value="ECO:0007669"/>
    <property type="project" value="TreeGrafter"/>
</dbReference>
<dbReference type="EMBL" id="AFYH01104758">
    <property type="status" value="NOT_ANNOTATED_CDS"/>
    <property type="molecule type" value="Genomic_DNA"/>
</dbReference>
<dbReference type="EMBL" id="AFYH01104757">
    <property type="status" value="NOT_ANNOTATED_CDS"/>
    <property type="molecule type" value="Genomic_DNA"/>
</dbReference>
<dbReference type="Pfam" id="PF13087">
    <property type="entry name" value="AAA_12"/>
    <property type="match status" value="1"/>
</dbReference>
<dbReference type="STRING" id="7897.ENSLACP00000015248"/>
<name>H3B027_LATCH</name>
<dbReference type="eggNOG" id="KOG1807">
    <property type="taxonomic scope" value="Eukaryota"/>
</dbReference>
<dbReference type="SUPFAM" id="SSF52540">
    <property type="entry name" value="P-loop containing nucleoside triphosphate hydrolases"/>
    <property type="match status" value="1"/>
</dbReference>
<dbReference type="Ensembl" id="ENSLACT00000015354.1">
    <property type="protein sequence ID" value="ENSLACP00000015248.1"/>
    <property type="gene ID" value="ENSLACG00000013423.1"/>
</dbReference>
<dbReference type="Pfam" id="PF25396">
    <property type="entry name" value="ZNFX1"/>
    <property type="match status" value="1"/>
</dbReference>